<proteinExistence type="predicted"/>
<feature type="domain" description="Methyltransferase type 11" evidence="1">
    <location>
        <begin position="55"/>
        <end position="149"/>
    </location>
</feature>
<comment type="caution">
    <text evidence="2">The sequence shown here is derived from an EMBL/GenBank/DDBJ whole genome shotgun (WGS) entry which is preliminary data.</text>
</comment>
<protein>
    <recommendedName>
        <fullName evidence="1">Methyltransferase type 11 domain-containing protein</fullName>
    </recommendedName>
</protein>
<name>A0A0F9GIL2_9ZZZZ</name>
<dbReference type="Gene3D" id="3.40.50.150">
    <property type="entry name" value="Vaccinia Virus protein VP39"/>
    <property type="match status" value="1"/>
</dbReference>
<dbReference type="CDD" id="cd02440">
    <property type="entry name" value="AdoMet_MTases"/>
    <property type="match status" value="1"/>
</dbReference>
<dbReference type="InterPro" id="IPR029063">
    <property type="entry name" value="SAM-dependent_MTases_sf"/>
</dbReference>
<accession>A0A0F9GIL2</accession>
<dbReference type="InterPro" id="IPR013216">
    <property type="entry name" value="Methyltransf_11"/>
</dbReference>
<dbReference type="AlphaFoldDB" id="A0A0F9GIL2"/>
<organism evidence="2">
    <name type="scientific">marine sediment metagenome</name>
    <dbReference type="NCBI Taxonomy" id="412755"/>
    <lineage>
        <taxon>unclassified sequences</taxon>
        <taxon>metagenomes</taxon>
        <taxon>ecological metagenomes</taxon>
    </lineage>
</organism>
<gene>
    <name evidence="2" type="ORF">LCGC14_1822370</name>
</gene>
<dbReference type="EMBL" id="LAZR01017866">
    <property type="protein sequence ID" value="KKL98643.1"/>
    <property type="molecule type" value="Genomic_DNA"/>
</dbReference>
<dbReference type="GO" id="GO:0008757">
    <property type="term" value="F:S-adenosylmethionine-dependent methyltransferase activity"/>
    <property type="evidence" value="ECO:0007669"/>
    <property type="project" value="InterPro"/>
</dbReference>
<sequence>MIVDELARYNRQRWNDLAAAGVQYSRPWLDLDESKASHRVDPLGLLGDLNGRRVLCLAAGGGQQSAAFGLLGADVTVFDLSDEMLSRDHQAALHYGLDINTVQGDVRDMSALADERFDVVWQGHSLSFIPDIDALFDGVVRVLRSGGMYHLSAWNPLAYGADERWTGEGYLLREGYVEGAEALCGDGYWDVTDADGEAKRVAGPREFRHTLTAMMNGLIGRGVVLLDVHEEPSGCADAEPGSWDHFCSVAPPWMVIWAGLRPDLVRQAGRDGGVERLPQLDSKTPEDA</sequence>
<reference evidence="2" key="1">
    <citation type="journal article" date="2015" name="Nature">
        <title>Complex archaea that bridge the gap between prokaryotes and eukaryotes.</title>
        <authorList>
            <person name="Spang A."/>
            <person name="Saw J.H."/>
            <person name="Jorgensen S.L."/>
            <person name="Zaremba-Niedzwiedzka K."/>
            <person name="Martijn J."/>
            <person name="Lind A.E."/>
            <person name="van Eijk R."/>
            <person name="Schleper C."/>
            <person name="Guy L."/>
            <person name="Ettema T.J."/>
        </authorList>
    </citation>
    <scope>NUCLEOTIDE SEQUENCE</scope>
</reference>
<dbReference type="SUPFAM" id="SSF53335">
    <property type="entry name" value="S-adenosyl-L-methionine-dependent methyltransferases"/>
    <property type="match status" value="1"/>
</dbReference>
<dbReference type="Pfam" id="PF08241">
    <property type="entry name" value="Methyltransf_11"/>
    <property type="match status" value="1"/>
</dbReference>
<evidence type="ECO:0000313" key="2">
    <source>
        <dbReference type="EMBL" id="KKL98643.1"/>
    </source>
</evidence>
<evidence type="ECO:0000259" key="1">
    <source>
        <dbReference type="Pfam" id="PF08241"/>
    </source>
</evidence>